<evidence type="ECO:0000259" key="2">
    <source>
        <dbReference type="Pfam" id="PF13193"/>
    </source>
</evidence>
<dbReference type="PANTHER" id="PTHR43767">
    <property type="entry name" value="LONG-CHAIN-FATTY-ACID--COA LIGASE"/>
    <property type="match status" value="1"/>
</dbReference>
<gene>
    <name evidence="3" type="ORF">Q7514_29470</name>
</gene>
<dbReference type="PROSITE" id="PS00455">
    <property type="entry name" value="AMP_BINDING"/>
    <property type="match status" value="1"/>
</dbReference>
<dbReference type="InterPro" id="IPR045851">
    <property type="entry name" value="AMP-bd_C_sf"/>
</dbReference>
<dbReference type="InterPro" id="IPR050237">
    <property type="entry name" value="ATP-dep_AMP-bd_enzyme"/>
</dbReference>
<accession>A0ABU7LJI6</accession>
<feature type="domain" description="AMP-binding enzyme C-terminal" evidence="2">
    <location>
        <begin position="421"/>
        <end position="499"/>
    </location>
</feature>
<protein>
    <submittedName>
        <fullName evidence="3">Acyl-CoA synthetase</fullName>
    </submittedName>
</protein>
<dbReference type="InterPro" id="IPR025110">
    <property type="entry name" value="AMP-bd_C"/>
</dbReference>
<dbReference type="InterPro" id="IPR042099">
    <property type="entry name" value="ANL_N_sf"/>
</dbReference>
<evidence type="ECO:0000313" key="4">
    <source>
        <dbReference type="Proteomes" id="UP001336020"/>
    </source>
</evidence>
<reference evidence="3 4" key="1">
    <citation type="submission" date="2023-07" db="EMBL/GenBank/DDBJ databases">
        <authorList>
            <person name="Girao M."/>
            <person name="Carvalho M.F."/>
        </authorList>
    </citation>
    <scope>NUCLEOTIDE SEQUENCE [LARGE SCALE GENOMIC DNA]</scope>
    <source>
        <strain evidence="3 4">YIM65754</strain>
    </source>
</reference>
<dbReference type="Gene3D" id="3.30.300.30">
    <property type="match status" value="1"/>
</dbReference>
<dbReference type="EMBL" id="JAUTXY010000020">
    <property type="protein sequence ID" value="MEE2061660.1"/>
    <property type="molecule type" value="Genomic_DNA"/>
</dbReference>
<dbReference type="PANTHER" id="PTHR43767:SF1">
    <property type="entry name" value="NONRIBOSOMAL PEPTIDE SYNTHASE PES1 (EUROFUNG)-RELATED"/>
    <property type="match status" value="1"/>
</dbReference>
<dbReference type="Gene3D" id="3.40.50.12780">
    <property type="entry name" value="N-terminal domain of ligase-like"/>
    <property type="match status" value="1"/>
</dbReference>
<comment type="caution">
    <text evidence="3">The sequence shown here is derived from an EMBL/GenBank/DDBJ whole genome shotgun (WGS) entry which is preliminary data.</text>
</comment>
<feature type="domain" description="AMP-dependent synthetase/ligase" evidence="1">
    <location>
        <begin position="7"/>
        <end position="363"/>
    </location>
</feature>
<organism evidence="3 4">
    <name type="scientific">Rhodococcus artemisiae</name>
    <dbReference type="NCBI Taxonomy" id="714159"/>
    <lineage>
        <taxon>Bacteria</taxon>
        <taxon>Bacillati</taxon>
        <taxon>Actinomycetota</taxon>
        <taxon>Actinomycetes</taxon>
        <taxon>Mycobacteriales</taxon>
        <taxon>Nocardiaceae</taxon>
        <taxon>Rhodococcus</taxon>
    </lineage>
</organism>
<sequence>MYPGKYAAEAPHRPAVVEAATGRILTYRDLEDRSVQFAYWLREQGAMPGDHIAVLTVNDATALEVYWGAVRSGLYVTFVNTHLTPAETAYIVDDCDASILVVSAPLAALAEAIADSTPKVRIRVAFGGDVPGHVDYRTAIATMPTAPPDDQPRGTDMLYSSGTTGRPKGIRPYLTGAQIWEDSGNHVVRTLRSYGFEENSVYFSPAPIYHAAPLRYAAAAIALGGTVVMASRFDAEATLGYLERYRVTHSQWVPTHFVRFMKLPAEVRSRHDMSSMQAAFHAAAPCPVEVKRAMIDWWGEVIYEYYSSTESPGSTTITPQQWLRKPGSVGRAAGGSVVHICSDDGAELPAGEVGQIYFERPGSEFEYYNDPDKTAESRHPGRPGWSTTGDLGYLDDDGFLFLTGRKKFTIISGGVNIYPEEIEAALTVHPKVFDVAVIGVADDEMGESVKAVVQLAPGVDAGEAVASELIEYCRSRVARYKCPRSVEFTAALPRTATGKLLKGALLDASSPR</sequence>
<dbReference type="Pfam" id="PF00501">
    <property type="entry name" value="AMP-binding"/>
    <property type="match status" value="1"/>
</dbReference>
<evidence type="ECO:0000259" key="1">
    <source>
        <dbReference type="Pfam" id="PF00501"/>
    </source>
</evidence>
<dbReference type="RefSeq" id="WP_330136805.1">
    <property type="nucleotide sequence ID" value="NZ_JAUTXY010000020.1"/>
</dbReference>
<proteinExistence type="predicted"/>
<name>A0ABU7LJI6_9NOCA</name>
<dbReference type="InterPro" id="IPR000873">
    <property type="entry name" value="AMP-dep_synth/lig_dom"/>
</dbReference>
<evidence type="ECO:0000313" key="3">
    <source>
        <dbReference type="EMBL" id="MEE2061660.1"/>
    </source>
</evidence>
<dbReference type="Proteomes" id="UP001336020">
    <property type="component" value="Unassembled WGS sequence"/>
</dbReference>
<dbReference type="SUPFAM" id="SSF56801">
    <property type="entry name" value="Acetyl-CoA synthetase-like"/>
    <property type="match status" value="1"/>
</dbReference>
<keyword evidence="4" id="KW-1185">Reference proteome</keyword>
<dbReference type="Pfam" id="PF13193">
    <property type="entry name" value="AMP-binding_C"/>
    <property type="match status" value="1"/>
</dbReference>
<dbReference type="InterPro" id="IPR020845">
    <property type="entry name" value="AMP-binding_CS"/>
</dbReference>